<dbReference type="GeneID" id="30860180"/>
<evidence type="ECO:0000313" key="2">
    <source>
        <dbReference type="EMBL" id="APQ39266.1"/>
    </source>
</evidence>
<protein>
    <submittedName>
        <fullName evidence="2">Uncharacterized protein</fullName>
    </submittedName>
</protein>
<feature type="region of interest" description="Disordered" evidence="1">
    <location>
        <begin position="329"/>
        <end position="395"/>
    </location>
</feature>
<geneLocation type="plastid" evidence="2"/>
<organism evidence="2">
    <name type="scientific">Lobelia inflata</name>
    <dbReference type="NCBI Taxonomy" id="308559"/>
    <lineage>
        <taxon>Eukaryota</taxon>
        <taxon>Viridiplantae</taxon>
        <taxon>Streptophyta</taxon>
        <taxon>Embryophyta</taxon>
        <taxon>Tracheophyta</taxon>
        <taxon>Spermatophyta</taxon>
        <taxon>Magnoliopsida</taxon>
        <taxon>eudicotyledons</taxon>
        <taxon>Gunneridae</taxon>
        <taxon>Pentapetalae</taxon>
        <taxon>asterids</taxon>
        <taxon>campanulids</taxon>
        <taxon>Asterales</taxon>
        <taxon>Campanulaceae</taxon>
        <taxon>Lobelia</taxon>
    </lineage>
</organism>
<dbReference type="EMBL" id="KY354219">
    <property type="protein sequence ID" value="APQ39266.1"/>
    <property type="molecule type" value="Genomic_DNA"/>
</dbReference>
<reference evidence="2" key="2">
    <citation type="journal article" date="2017" name="Am. J. Bot.">
        <title>The East Asian origin of the giant lobelias.</title>
        <authorList>
            <person name="Knox E.B."/>
            <person name="Li C."/>
        </authorList>
    </citation>
    <scope>NUCLEOTIDE SEQUENCE</scope>
</reference>
<dbReference type="RefSeq" id="YP_009339783.1">
    <property type="nucleotide sequence ID" value="NC_033368.1"/>
</dbReference>
<gene>
    <name evidence="2" type="primary">ORF395</name>
    <name evidence="2" type="ORF">Lo_inf1Pt0331</name>
</gene>
<name>A0A1L6BTD1_9ASTR</name>
<proteinExistence type="predicted"/>
<evidence type="ECO:0000256" key="1">
    <source>
        <dbReference type="SAM" id="MobiDB-lite"/>
    </source>
</evidence>
<keyword evidence="2" id="KW-0934">Plastid</keyword>
<dbReference type="AlphaFoldDB" id="A0A1L6BTD1"/>
<feature type="compositionally biased region" description="Acidic residues" evidence="1">
    <location>
        <begin position="350"/>
        <end position="395"/>
    </location>
</feature>
<sequence length="395" mass="46295">MLFNSFVTLCMKITKSVGLYDGFLTAFSISSRHLKKRKFLCYTNEGTLPSDNTAQDEIFVEICVEMTPQKLLPKFEKCAAWYKVSILDSVKSTGAAWVAARKTIFFRNPVTTQTARACLWVQLQASFLEKTEERQYDILVAFWSSAWKRFLFEEETFLSERKPDFNIVARDSLQAALETRIRHNPEPFREYAPYVYPWIRVRSEVLPKIEILDKCDARYQKSRADYLAVSVLHQMFFVDPNQMPAWVGYYCRKNVVGAQEFTLLHILDDDTFLKKCFNLEPKYKVHKEARDMMSTVLQIIPEGAFIRACFQIENAEKEFVDLDFLDHTEPEEENSEDEYKNSENEGNDKDESETDYEYSSSDDESSEDESETEYEYSSSDSDDWQDEEDLEWEID</sequence>
<feature type="compositionally biased region" description="Basic and acidic residues" evidence="1">
    <location>
        <begin position="337"/>
        <end position="349"/>
    </location>
</feature>
<reference evidence="2" key="1">
    <citation type="journal article" date="2014" name="Proc. Natl. Acad. Sci. U.S.A.">
        <title>The dynamic history of plastid genomes in the Campanulaceae sensu lato is unique among angiosperms.</title>
        <authorList>
            <person name="Knox E.B."/>
        </authorList>
    </citation>
    <scope>NUCLEOTIDE SEQUENCE</scope>
</reference>
<accession>A0A1L6BTD1</accession>